<accession>A0A6L8MKV4</accession>
<dbReference type="RefSeq" id="WP_161019724.1">
    <property type="nucleotide sequence ID" value="NZ_WWCP01000013.1"/>
</dbReference>
<dbReference type="AlphaFoldDB" id="A0A6L8MKV4"/>
<name>A0A6L8MKV4_9BURK</name>
<comment type="caution">
    <text evidence="1">The sequence shown here is derived from an EMBL/GenBank/DDBJ whole genome shotgun (WGS) entry which is preliminary data.</text>
</comment>
<organism evidence="1 2">
    <name type="scientific">Duganella lactea</name>
    <dbReference type="NCBI Taxonomy" id="2692173"/>
    <lineage>
        <taxon>Bacteria</taxon>
        <taxon>Pseudomonadati</taxon>
        <taxon>Pseudomonadota</taxon>
        <taxon>Betaproteobacteria</taxon>
        <taxon>Burkholderiales</taxon>
        <taxon>Oxalobacteraceae</taxon>
        <taxon>Telluria group</taxon>
        <taxon>Duganella</taxon>
    </lineage>
</organism>
<gene>
    <name evidence="1" type="ORF">GTP44_12695</name>
</gene>
<dbReference type="EMBL" id="WWCP01000013">
    <property type="protein sequence ID" value="MYM82811.1"/>
    <property type="molecule type" value="Genomic_DNA"/>
</dbReference>
<reference evidence="1 2" key="1">
    <citation type="submission" date="2019-12" db="EMBL/GenBank/DDBJ databases">
        <title>Novel species isolated from a subtropical stream in China.</title>
        <authorList>
            <person name="Lu H."/>
        </authorList>
    </citation>
    <scope>NUCLEOTIDE SEQUENCE [LARGE SCALE GENOMIC DNA]</scope>
    <source>
        <strain evidence="1 2">FT50W</strain>
    </source>
</reference>
<proteinExistence type="predicted"/>
<protein>
    <submittedName>
        <fullName evidence="1">Uncharacterized protein</fullName>
    </submittedName>
</protein>
<sequence>MLSLPLMVSAAGKTASASMQVTFEVKESCTVRTTADAAKPADQAAPAVACQLNTPYQMTRNADQAATVGSRDAQAGALRQRAASGEWTITF</sequence>
<dbReference type="Proteomes" id="UP000474565">
    <property type="component" value="Unassembled WGS sequence"/>
</dbReference>
<evidence type="ECO:0000313" key="2">
    <source>
        <dbReference type="Proteomes" id="UP000474565"/>
    </source>
</evidence>
<evidence type="ECO:0000313" key="1">
    <source>
        <dbReference type="EMBL" id="MYM82811.1"/>
    </source>
</evidence>